<dbReference type="SMART" id="SM01350">
    <property type="entry name" value="6PGD"/>
    <property type="match status" value="1"/>
</dbReference>
<comment type="pathway">
    <text evidence="1">Carbohydrate degradation; pentose phosphate pathway; D-ribulose 5-phosphate from D-glucose 6-phosphate (oxidative stage): step 3/3.</text>
</comment>
<dbReference type="Pfam" id="PF00393">
    <property type="entry name" value="6PGD"/>
    <property type="match status" value="1"/>
</dbReference>
<keyword evidence="4" id="KW-0560">Oxidoreductase</keyword>
<comment type="caution">
    <text evidence="8">The sequence shown here is derived from an EMBL/GenBank/DDBJ whole genome shotgun (WGS) entry which is preliminary data.</text>
</comment>
<evidence type="ECO:0000256" key="6">
    <source>
        <dbReference type="ARBA" id="ARBA00023126"/>
    </source>
</evidence>
<dbReference type="AlphaFoldDB" id="A0AA38LWY3"/>
<dbReference type="GO" id="GO:0004616">
    <property type="term" value="F:phosphogluconate dehydrogenase (decarboxylating) activity"/>
    <property type="evidence" value="ECO:0007669"/>
    <property type="project" value="UniProtKB-EC"/>
</dbReference>
<name>A0AA38LWY3_9TREE</name>
<sequence length="511" mass="55779">MSDLDNDSVQNVEIGIVGSGSMGGGMTMLFAEHGSVVGCFDKDPEPVKKILKTAEETDSVDNAKVHGFSSLEKLVNAFPKDNSKPRIFVLSLPHGKPVDGIADELLPLLSKGDIVIDGGNEWWEATERRQKKAEEVGVEWVGMGVSGGYQAARRGPSMSPGCNNPKTYETIKPLLEKWAAKTKDGEPCVEYIGPGGAGNYVKMLHNGIEHAHLSILCETRGLLYHQLGMSNAEIADLFESWFKDGGLRGNFLVGIGYKGLRFTHGDGIDDEGGIVDHIEDKVTQDVDLSEGTGTWSTMEIATRHVAAPAIAASHQLRVISADKGERLKVVENLKMPEPSKSDKKVDPEFLKVVEKAVYGCILGAFVQGLDIITRASEDQKWNVSLATCMRIWRAGCIIQSDAISEFLLPLFEPFGPSKPLNILQAVPEVAQALRETYEPIKQLYRVALDTDAVAPAIAATLEWLKSVGGARLPTDFEEMELDYFGHHNYDIVGQTEFGHKKGKHHTEFAPA</sequence>
<accession>A0AA38LWY3</accession>
<dbReference type="InterPro" id="IPR006183">
    <property type="entry name" value="Pgluconate_DH"/>
</dbReference>
<reference evidence="8" key="1">
    <citation type="journal article" date="2022" name="G3 (Bethesda)">
        <title>High quality genome of the basidiomycete yeast Dioszegia hungarica PDD-24b-2 isolated from cloud water.</title>
        <authorList>
            <person name="Jarrige D."/>
            <person name="Haridas S."/>
            <person name="Bleykasten-Grosshans C."/>
            <person name="Joly M."/>
            <person name="Nadalig T."/>
            <person name="Sancelme M."/>
            <person name="Vuilleumier S."/>
            <person name="Grigoriev I.V."/>
            <person name="Amato P."/>
            <person name="Bringel F."/>
        </authorList>
    </citation>
    <scope>NUCLEOTIDE SEQUENCE</scope>
    <source>
        <strain evidence="8">PDD-24b-2</strain>
    </source>
</reference>
<evidence type="ECO:0000256" key="1">
    <source>
        <dbReference type="ARBA" id="ARBA00004874"/>
    </source>
</evidence>
<dbReference type="Gene3D" id="1.10.1040.10">
    <property type="entry name" value="N-(1-d-carboxylethyl)-l-norvaline Dehydrogenase, domain 2"/>
    <property type="match status" value="1"/>
</dbReference>
<keyword evidence="6" id="KW-0570">Pentose shunt</keyword>
<evidence type="ECO:0000256" key="2">
    <source>
        <dbReference type="ARBA" id="ARBA00008419"/>
    </source>
</evidence>
<dbReference type="InterPro" id="IPR036291">
    <property type="entry name" value="NAD(P)-bd_dom_sf"/>
</dbReference>
<dbReference type="GO" id="GO:0019521">
    <property type="term" value="P:D-gluconate metabolic process"/>
    <property type="evidence" value="ECO:0007669"/>
    <property type="project" value="UniProtKB-KW"/>
</dbReference>
<keyword evidence="5" id="KW-0311">Gluconate utilization</keyword>
<organism evidence="8 9">
    <name type="scientific">Dioszegia hungarica</name>
    <dbReference type="NCBI Taxonomy" id="4972"/>
    <lineage>
        <taxon>Eukaryota</taxon>
        <taxon>Fungi</taxon>
        <taxon>Dikarya</taxon>
        <taxon>Basidiomycota</taxon>
        <taxon>Agaricomycotina</taxon>
        <taxon>Tremellomycetes</taxon>
        <taxon>Tremellales</taxon>
        <taxon>Bulleribasidiaceae</taxon>
        <taxon>Dioszegia</taxon>
    </lineage>
</organism>
<dbReference type="GO" id="GO:0050661">
    <property type="term" value="F:NADP binding"/>
    <property type="evidence" value="ECO:0007669"/>
    <property type="project" value="InterPro"/>
</dbReference>
<evidence type="ECO:0000313" key="8">
    <source>
        <dbReference type="EMBL" id="KAI9638895.1"/>
    </source>
</evidence>
<gene>
    <name evidence="8" type="ORF">MKK02DRAFT_41923</name>
</gene>
<dbReference type="EC" id="1.1.1.44" evidence="3"/>
<feature type="domain" description="6-phosphogluconate dehydrogenase C-terminal" evidence="7">
    <location>
        <begin position="198"/>
        <end position="509"/>
    </location>
</feature>
<dbReference type="InterPro" id="IPR008927">
    <property type="entry name" value="6-PGluconate_DH-like_C_sf"/>
</dbReference>
<evidence type="ECO:0000256" key="3">
    <source>
        <dbReference type="ARBA" id="ARBA00013011"/>
    </source>
</evidence>
<dbReference type="PRINTS" id="PR00076">
    <property type="entry name" value="6PGDHDRGNASE"/>
</dbReference>
<dbReference type="RefSeq" id="XP_052948672.1">
    <property type="nucleotide sequence ID" value="XM_053091772.1"/>
</dbReference>
<evidence type="ECO:0000256" key="5">
    <source>
        <dbReference type="ARBA" id="ARBA00023064"/>
    </source>
</evidence>
<dbReference type="PANTHER" id="PTHR11811">
    <property type="entry name" value="6-PHOSPHOGLUCONATE DEHYDROGENASE"/>
    <property type="match status" value="1"/>
</dbReference>
<dbReference type="InterPro" id="IPR006114">
    <property type="entry name" value="6PGDH_C"/>
</dbReference>
<dbReference type="Gene3D" id="3.40.50.720">
    <property type="entry name" value="NAD(P)-binding Rossmann-like Domain"/>
    <property type="match status" value="1"/>
</dbReference>
<proteinExistence type="inferred from homology"/>
<dbReference type="Pfam" id="PF03446">
    <property type="entry name" value="NAD_binding_2"/>
    <property type="match status" value="1"/>
</dbReference>
<dbReference type="InterPro" id="IPR006115">
    <property type="entry name" value="6PGDH_NADP-bd"/>
</dbReference>
<protein>
    <recommendedName>
        <fullName evidence="3">phosphogluconate dehydrogenase (NADP(+)-dependent, decarboxylating)</fullName>
        <ecNumber evidence="3">1.1.1.44</ecNumber>
    </recommendedName>
</protein>
<dbReference type="SUPFAM" id="SSF51735">
    <property type="entry name" value="NAD(P)-binding Rossmann-fold domains"/>
    <property type="match status" value="1"/>
</dbReference>
<evidence type="ECO:0000313" key="9">
    <source>
        <dbReference type="Proteomes" id="UP001164286"/>
    </source>
</evidence>
<keyword evidence="9" id="KW-1185">Reference proteome</keyword>
<evidence type="ECO:0000259" key="7">
    <source>
        <dbReference type="SMART" id="SM01350"/>
    </source>
</evidence>
<dbReference type="GO" id="GO:0006098">
    <property type="term" value="P:pentose-phosphate shunt"/>
    <property type="evidence" value="ECO:0007669"/>
    <property type="project" value="UniProtKB-KW"/>
</dbReference>
<comment type="similarity">
    <text evidence="2">Belongs to the 6-phosphogluconate dehydrogenase family.</text>
</comment>
<dbReference type="SUPFAM" id="SSF48179">
    <property type="entry name" value="6-phosphogluconate dehydrogenase C-terminal domain-like"/>
    <property type="match status" value="1"/>
</dbReference>
<dbReference type="EMBL" id="JAKWFO010000002">
    <property type="protein sequence ID" value="KAI9638895.1"/>
    <property type="molecule type" value="Genomic_DNA"/>
</dbReference>
<dbReference type="Proteomes" id="UP001164286">
    <property type="component" value="Unassembled WGS sequence"/>
</dbReference>
<dbReference type="InterPro" id="IPR013328">
    <property type="entry name" value="6PGD_dom2"/>
</dbReference>
<dbReference type="GeneID" id="77730977"/>
<evidence type="ECO:0000256" key="4">
    <source>
        <dbReference type="ARBA" id="ARBA00023002"/>
    </source>
</evidence>